<reference evidence="1" key="1">
    <citation type="submission" date="2019-11" db="EMBL/GenBank/DDBJ databases">
        <title>Nori genome reveals adaptations in red seaweeds to the harsh intertidal environment.</title>
        <authorList>
            <person name="Wang D."/>
            <person name="Mao Y."/>
        </authorList>
    </citation>
    <scope>NUCLEOTIDE SEQUENCE</scope>
    <source>
        <tissue evidence="1">Gametophyte</tissue>
    </source>
</reference>
<evidence type="ECO:0000313" key="2">
    <source>
        <dbReference type="Proteomes" id="UP000798662"/>
    </source>
</evidence>
<accession>A0ACC3BX11</accession>
<protein>
    <submittedName>
        <fullName evidence="1">Uncharacterized protein</fullName>
    </submittedName>
</protein>
<proteinExistence type="predicted"/>
<dbReference type="EMBL" id="CM020618">
    <property type="protein sequence ID" value="KAK1862239.1"/>
    <property type="molecule type" value="Genomic_DNA"/>
</dbReference>
<sequence>MPGVPVLPATAPVAAPAPNGSRLASGDDGGGAKTVVDCVIHARWVLPVAPTPDVVLDHHAVVIHEDTLVAVLPSANATALYEAVTVVHRPDHAVLPGFINAHTHTGMTLMRGCADDTTLFTWLHDTVWPVEGAFTSAPGFCADGARLAMAEMLAGGVTTFADMYWFPSEAAAAVEAVGMRAVLGMICIGFPSAYASSPDEYLAKGEATAAEFSHVDTIHWAYAPHAPYTVADETWADIGRRAAATGRPVHTHLHETRDEVEASVAGDRTVPSCHLSDSAARPLVNLARLGLLNRRLVAVHMVHSSAEDIASVAAAGASIVHCPNSNLKLAAGVAPVADMVAAGVNVALGTDSAASNNSLNVLAEAKLGALLAKGASGDATAVPAATALAMATINGARAFGLEAITGSLEVGKKADVTVMKIANVVGCEPVFSPLSAVIYAACRKDVSDVWVNGRRLVADGVVTALDVSAVVAKAEGWRARIDECLHGVRAKQAAEAAEKDEAAAGNAS</sequence>
<dbReference type="Proteomes" id="UP000798662">
    <property type="component" value="Chromosome 1"/>
</dbReference>
<comment type="caution">
    <text evidence="1">The sequence shown here is derived from an EMBL/GenBank/DDBJ whole genome shotgun (WGS) entry which is preliminary data.</text>
</comment>
<gene>
    <name evidence="1" type="ORF">I4F81_004813</name>
</gene>
<organism evidence="1 2">
    <name type="scientific">Pyropia yezoensis</name>
    <name type="common">Susabi-nori</name>
    <name type="synonym">Porphyra yezoensis</name>
    <dbReference type="NCBI Taxonomy" id="2788"/>
    <lineage>
        <taxon>Eukaryota</taxon>
        <taxon>Rhodophyta</taxon>
        <taxon>Bangiophyceae</taxon>
        <taxon>Bangiales</taxon>
        <taxon>Bangiaceae</taxon>
        <taxon>Pyropia</taxon>
    </lineage>
</organism>
<keyword evidence="2" id="KW-1185">Reference proteome</keyword>
<name>A0ACC3BX11_PYRYE</name>
<evidence type="ECO:0000313" key="1">
    <source>
        <dbReference type="EMBL" id="KAK1862239.1"/>
    </source>
</evidence>